<name>D6TVE4_KTERA</name>
<feature type="transmembrane region" description="Helical" evidence="2">
    <location>
        <begin position="42"/>
        <end position="59"/>
    </location>
</feature>
<keyword evidence="2" id="KW-0812">Transmembrane</keyword>
<organism evidence="3 4">
    <name type="scientific">Ktedonobacter racemifer DSM 44963</name>
    <dbReference type="NCBI Taxonomy" id="485913"/>
    <lineage>
        <taxon>Bacteria</taxon>
        <taxon>Bacillati</taxon>
        <taxon>Chloroflexota</taxon>
        <taxon>Ktedonobacteria</taxon>
        <taxon>Ktedonobacterales</taxon>
        <taxon>Ktedonobacteraceae</taxon>
        <taxon>Ktedonobacter</taxon>
    </lineage>
</organism>
<feature type="region of interest" description="Disordered" evidence="1">
    <location>
        <begin position="66"/>
        <end position="95"/>
    </location>
</feature>
<keyword evidence="2" id="KW-1133">Transmembrane helix</keyword>
<comment type="caution">
    <text evidence="3">The sequence shown here is derived from an EMBL/GenBank/DDBJ whole genome shotgun (WGS) entry which is preliminary data.</text>
</comment>
<dbReference type="InParanoid" id="D6TVE4"/>
<proteinExistence type="predicted"/>
<feature type="compositionally biased region" description="Low complexity" evidence="1">
    <location>
        <begin position="66"/>
        <end position="90"/>
    </location>
</feature>
<reference evidence="3 4" key="1">
    <citation type="journal article" date="2011" name="Stand. Genomic Sci.">
        <title>Non-contiguous finished genome sequence and contextual data of the filamentous soil bacterium Ktedonobacter racemifer type strain (SOSP1-21).</title>
        <authorList>
            <person name="Chang Y.J."/>
            <person name="Land M."/>
            <person name="Hauser L."/>
            <person name="Chertkov O."/>
            <person name="Del Rio T.G."/>
            <person name="Nolan M."/>
            <person name="Copeland A."/>
            <person name="Tice H."/>
            <person name="Cheng J.F."/>
            <person name="Lucas S."/>
            <person name="Han C."/>
            <person name="Goodwin L."/>
            <person name="Pitluck S."/>
            <person name="Ivanova N."/>
            <person name="Ovchinikova G."/>
            <person name="Pati A."/>
            <person name="Chen A."/>
            <person name="Palaniappan K."/>
            <person name="Mavromatis K."/>
            <person name="Liolios K."/>
            <person name="Brettin T."/>
            <person name="Fiebig A."/>
            <person name="Rohde M."/>
            <person name="Abt B."/>
            <person name="Goker M."/>
            <person name="Detter J.C."/>
            <person name="Woyke T."/>
            <person name="Bristow J."/>
            <person name="Eisen J.A."/>
            <person name="Markowitz V."/>
            <person name="Hugenholtz P."/>
            <person name="Kyrpides N.C."/>
            <person name="Klenk H.P."/>
            <person name="Lapidus A."/>
        </authorList>
    </citation>
    <scope>NUCLEOTIDE SEQUENCE [LARGE SCALE GENOMIC DNA]</scope>
    <source>
        <strain evidence="4">DSM 44963</strain>
    </source>
</reference>
<keyword evidence="2" id="KW-0472">Membrane</keyword>
<evidence type="ECO:0000256" key="1">
    <source>
        <dbReference type="SAM" id="MobiDB-lite"/>
    </source>
</evidence>
<dbReference type="Proteomes" id="UP000004508">
    <property type="component" value="Unassembled WGS sequence"/>
</dbReference>
<evidence type="ECO:0000313" key="3">
    <source>
        <dbReference type="EMBL" id="EFH85347.1"/>
    </source>
</evidence>
<accession>D6TVE4</accession>
<gene>
    <name evidence="3" type="ORF">Krac_6547</name>
</gene>
<sequence length="297" mass="30710">MNIVGLILALAAGVSFLAGVIQALAALTTLDLQQRKKLRPSIIVCILFTIAFIAASYYSQSLTSNTGSASSSSPTVTSTQPTSATTPGTSVTKQASPAAPLSYTYSASLPGSLCDTNGGKWTPQALDGVTCPTQAGTELIINTGGTHGYLYLQLPNNKPFVSNNKISVTGTLGGVNSGYQTKCVGLAEKSADSGYAVEYCNTGQWFIYSLAGGGSIIQPPLAKNVTNALTSATIAMTIDATTLTFSVNNALIDTLSISPLQPTDAAIVYNCVGYGANQTIGGNYLLVDNFSYMTPPR</sequence>
<evidence type="ECO:0000313" key="4">
    <source>
        <dbReference type="Proteomes" id="UP000004508"/>
    </source>
</evidence>
<dbReference type="RefSeq" id="WP_007917562.1">
    <property type="nucleotide sequence ID" value="NZ_ADVG01000003.1"/>
</dbReference>
<evidence type="ECO:0000256" key="2">
    <source>
        <dbReference type="SAM" id="Phobius"/>
    </source>
</evidence>
<dbReference type="EMBL" id="ADVG01000003">
    <property type="protein sequence ID" value="EFH85347.1"/>
    <property type="molecule type" value="Genomic_DNA"/>
</dbReference>
<protein>
    <submittedName>
        <fullName evidence="3">Uncharacterized protein</fullName>
    </submittedName>
</protein>
<dbReference type="AlphaFoldDB" id="D6TVE4"/>
<feature type="transmembrane region" description="Helical" evidence="2">
    <location>
        <begin position="6"/>
        <end position="30"/>
    </location>
</feature>
<keyword evidence="4" id="KW-1185">Reference proteome</keyword>